<comment type="caution">
    <text evidence="2">The sequence shown here is derived from an EMBL/GenBank/DDBJ whole genome shotgun (WGS) entry which is preliminary data.</text>
</comment>
<name>A0A2N3XZ00_SACSN</name>
<feature type="compositionally biased region" description="Basic and acidic residues" evidence="1">
    <location>
        <begin position="408"/>
        <end position="419"/>
    </location>
</feature>
<dbReference type="STRING" id="994479.GCA_000194155_03531"/>
<evidence type="ECO:0000313" key="2">
    <source>
        <dbReference type="EMBL" id="PKW15904.1"/>
    </source>
</evidence>
<dbReference type="Gene3D" id="1.20.1260.20">
    <property type="entry name" value="PPE superfamily"/>
    <property type="match status" value="1"/>
</dbReference>
<accession>A0A2N3XZ00</accession>
<dbReference type="EMBL" id="PJNB01000001">
    <property type="protein sequence ID" value="PKW15904.1"/>
    <property type="molecule type" value="Genomic_DNA"/>
</dbReference>
<feature type="region of interest" description="Disordered" evidence="1">
    <location>
        <begin position="179"/>
        <end position="419"/>
    </location>
</feature>
<feature type="compositionally biased region" description="Low complexity" evidence="1">
    <location>
        <begin position="256"/>
        <end position="268"/>
    </location>
</feature>
<reference evidence="2" key="1">
    <citation type="submission" date="2017-12" db="EMBL/GenBank/DDBJ databases">
        <title>Sequencing the genomes of 1000 Actinobacteria strains.</title>
        <authorList>
            <person name="Klenk H.-P."/>
        </authorList>
    </citation>
    <scope>NUCLEOTIDE SEQUENCE [LARGE SCALE GENOMIC DNA]</scope>
    <source>
        <strain evidence="2">DSM 44228</strain>
    </source>
</reference>
<dbReference type="InterPro" id="IPR038332">
    <property type="entry name" value="PPE_sf"/>
</dbReference>
<keyword evidence="3" id="KW-1185">Reference proteome</keyword>
<dbReference type="AlphaFoldDB" id="A0A2N3XZ00"/>
<feature type="compositionally biased region" description="Gly residues" evidence="1">
    <location>
        <begin position="351"/>
        <end position="367"/>
    </location>
</feature>
<evidence type="ECO:0008006" key="4">
    <source>
        <dbReference type="Google" id="ProtNLM"/>
    </source>
</evidence>
<feature type="compositionally biased region" description="Gly residues" evidence="1">
    <location>
        <begin position="292"/>
        <end position="334"/>
    </location>
</feature>
<sequence length="419" mass="41787">MGAFDWLFGKQEVAGQAQMAFDHPKVYGDVETGPGVAVASQTAADWQEKVSAAFADADAALDRVLKDSEIMMQGAAGDQSRDAVTPLSQATRGSIEVAAQAGAAVQQQAQGSADFKNAFPAPHQVPPDNIGWGDYVNPISYGYKSGVRAAHEEKHDQVEAQARQQYESYTQATNDRVNGIQQFAPPPTFAGDVTPAQTTPVNKVSPMSTGYTGTGDMSSAQSSTARTPGSPIPSASMPPGGQSSVDPAPQVPAESGSAWATPPAAAGPLPGPAAPTPAPGGGFVGGAVIPPGGTGTGTGTGGRIGTGTGRGLGAGTPRGGGGNLGSGGRTGGLTPGSSAASGTSGTTARGGAAGGVTGATGAQGRGQGSDDDKEHTNKYAEHNTDPFTDLGLPNTAPPVFGDWTAQTEDGKPPRPPEEK</sequence>
<feature type="compositionally biased region" description="Basic and acidic residues" evidence="1">
    <location>
        <begin position="368"/>
        <end position="384"/>
    </location>
</feature>
<dbReference type="Proteomes" id="UP000233786">
    <property type="component" value="Unassembled WGS sequence"/>
</dbReference>
<dbReference type="RefSeq" id="WP_010696658.1">
    <property type="nucleotide sequence ID" value="NZ_CP061007.1"/>
</dbReference>
<feature type="compositionally biased region" description="Low complexity" evidence="1">
    <location>
        <begin position="335"/>
        <end position="350"/>
    </location>
</feature>
<proteinExistence type="predicted"/>
<feature type="compositionally biased region" description="Pro residues" evidence="1">
    <location>
        <begin position="269"/>
        <end position="278"/>
    </location>
</feature>
<feature type="compositionally biased region" description="Polar residues" evidence="1">
    <location>
        <begin position="195"/>
        <end position="227"/>
    </location>
</feature>
<evidence type="ECO:0000256" key="1">
    <source>
        <dbReference type="SAM" id="MobiDB-lite"/>
    </source>
</evidence>
<protein>
    <recommendedName>
        <fullName evidence="4">PPE family protein</fullName>
    </recommendedName>
</protein>
<organism evidence="2 3">
    <name type="scientific">Saccharopolyspora spinosa</name>
    <dbReference type="NCBI Taxonomy" id="60894"/>
    <lineage>
        <taxon>Bacteria</taxon>
        <taxon>Bacillati</taxon>
        <taxon>Actinomycetota</taxon>
        <taxon>Actinomycetes</taxon>
        <taxon>Pseudonocardiales</taxon>
        <taxon>Pseudonocardiaceae</taxon>
        <taxon>Saccharopolyspora</taxon>
    </lineage>
</organism>
<evidence type="ECO:0000313" key="3">
    <source>
        <dbReference type="Proteomes" id="UP000233786"/>
    </source>
</evidence>
<dbReference type="OrthoDB" id="3700732at2"/>
<dbReference type="SUPFAM" id="SSF140459">
    <property type="entry name" value="PE/PPE dimer-like"/>
    <property type="match status" value="1"/>
</dbReference>
<gene>
    <name evidence="2" type="ORF">A8926_3686</name>
</gene>